<dbReference type="AlphaFoldDB" id="A0A0F9RA39"/>
<evidence type="ECO:0008006" key="3">
    <source>
        <dbReference type="Google" id="ProtNLM"/>
    </source>
</evidence>
<accession>A0A0F9RA39</accession>
<feature type="transmembrane region" description="Helical" evidence="1">
    <location>
        <begin position="24"/>
        <end position="46"/>
    </location>
</feature>
<proteinExistence type="predicted"/>
<keyword evidence="1" id="KW-0472">Membrane</keyword>
<evidence type="ECO:0000256" key="1">
    <source>
        <dbReference type="SAM" id="Phobius"/>
    </source>
</evidence>
<keyword evidence="1" id="KW-1133">Transmembrane helix</keyword>
<sequence length="83" mass="9336">MRKDAISNLISADSLVSGGEVVSLVGWFCITNFTPLISLMWLWLFLWSRGVVLMKVYHGSGEKASFIFGCKFKWCMGLGKLEK</sequence>
<gene>
    <name evidence="2" type="ORF">LCGC14_0620010</name>
</gene>
<organism evidence="2">
    <name type="scientific">marine sediment metagenome</name>
    <dbReference type="NCBI Taxonomy" id="412755"/>
    <lineage>
        <taxon>unclassified sequences</taxon>
        <taxon>metagenomes</taxon>
        <taxon>ecological metagenomes</taxon>
    </lineage>
</organism>
<dbReference type="EMBL" id="LAZR01001051">
    <property type="protein sequence ID" value="KKN51714.1"/>
    <property type="molecule type" value="Genomic_DNA"/>
</dbReference>
<evidence type="ECO:0000313" key="2">
    <source>
        <dbReference type="EMBL" id="KKN51714.1"/>
    </source>
</evidence>
<protein>
    <recommendedName>
        <fullName evidence="3">Transmembrane protein</fullName>
    </recommendedName>
</protein>
<comment type="caution">
    <text evidence="2">The sequence shown here is derived from an EMBL/GenBank/DDBJ whole genome shotgun (WGS) entry which is preliminary data.</text>
</comment>
<name>A0A0F9RA39_9ZZZZ</name>
<reference evidence="2" key="1">
    <citation type="journal article" date="2015" name="Nature">
        <title>Complex archaea that bridge the gap between prokaryotes and eukaryotes.</title>
        <authorList>
            <person name="Spang A."/>
            <person name="Saw J.H."/>
            <person name="Jorgensen S.L."/>
            <person name="Zaremba-Niedzwiedzka K."/>
            <person name="Martijn J."/>
            <person name="Lind A.E."/>
            <person name="van Eijk R."/>
            <person name="Schleper C."/>
            <person name="Guy L."/>
            <person name="Ettema T.J."/>
        </authorList>
    </citation>
    <scope>NUCLEOTIDE SEQUENCE</scope>
</reference>
<keyword evidence="1" id="KW-0812">Transmembrane</keyword>